<evidence type="ECO:0000256" key="3">
    <source>
        <dbReference type="SAM" id="MobiDB-lite"/>
    </source>
</evidence>
<evidence type="ECO:0000259" key="5">
    <source>
        <dbReference type="Pfam" id="PF00100"/>
    </source>
</evidence>
<evidence type="ECO:0000313" key="6">
    <source>
        <dbReference type="Proteomes" id="UP000245320"/>
    </source>
</evidence>
<dbReference type="GO" id="GO:0050431">
    <property type="term" value="F:transforming growth factor beta binding"/>
    <property type="evidence" value="ECO:0007669"/>
    <property type="project" value="TreeGrafter"/>
</dbReference>
<proteinExistence type="predicted"/>
<dbReference type="GO" id="GO:0007179">
    <property type="term" value="P:transforming growth factor beta receptor signaling pathway"/>
    <property type="evidence" value="ECO:0007669"/>
    <property type="project" value="TreeGrafter"/>
</dbReference>
<dbReference type="RefSeq" id="XP_033710353.1">
    <property type="nucleotide sequence ID" value="XM_033854462.1"/>
</dbReference>
<evidence type="ECO:0000256" key="2">
    <source>
        <dbReference type="ARBA" id="ARBA00023157"/>
    </source>
</evidence>
<dbReference type="GO" id="GO:0005024">
    <property type="term" value="F:transforming growth factor beta receptor activity"/>
    <property type="evidence" value="ECO:0007669"/>
    <property type="project" value="TreeGrafter"/>
</dbReference>
<dbReference type="GO" id="GO:0005539">
    <property type="term" value="F:glycosaminoglycan binding"/>
    <property type="evidence" value="ECO:0007669"/>
    <property type="project" value="TreeGrafter"/>
</dbReference>
<feature type="region of interest" description="Disordered" evidence="3">
    <location>
        <begin position="403"/>
        <end position="431"/>
    </location>
</feature>
<feature type="transmembrane region" description="Helical" evidence="4">
    <location>
        <begin position="374"/>
        <end position="397"/>
    </location>
</feature>
<dbReference type="GO" id="GO:0016477">
    <property type="term" value="P:cell migration"/>
    <property type="evidence" value="ECO:0007669"/>
    <property type="project" value="TreeGrafter"/>
</dbReference>
<keyword evidence="4" id="KW-0812">Transmembrane</keyword>
<evidence type="ECO:0000313" key="7">
    <source>
        <dbReference type="RefSeq" id="XP_033710353.1"/>
    </source>
</evidence>
<dbReference type="CTD" id="100507588"/>
<dbReference type="InParanoid" id="A0A6J3R947"/>
<dbReference type="InterPro" id="IPR055355">
    <property type="entry name" value="ZP-C"/>
</dbReference>
<gene>
    <name evidence="7" type="primary">TGFBR3L</name>
</gene>
<dbReference type="AlphaFoldDB" id="A0A6J3R947"/>
<dbReference type="GO" id="GO:0001837">
    <property type="term" value="P:epithelial to mesenchymal transition"/>
    <property type="evidence" value="ECO:0007669"/>
    <property type="project" value="TreeGrafter"/>
</dbReference>
<accession>A0A6J3R947</accession>
<dbReference type="Proteomes" id="UP000245320">
    <property type="component" value="Chromosome 3"/>
</dbReference>
<dbReference type="PANTHER" id="PTHR14002:SF9">
    <property type="entry name" value="TRANSFORMING GROWTH FACTOR-BETA RECEPTOR TYPE 3-LIKE PROTEIN"/>
    <property type="match status" value="1"/>
</dbReference>
<keyword evidence="2" id="KW-1015">Disulfide bond</keyword>
<name>A0A6J3R947_TURTR</name>
<feature type="region of interest" description="Disordered" evidence="3">
    <location>
        <begin position="107"/>
        <end position="130"/>
    </location>
</feature>
<dbReference type="GO" id="GO:0017015">
    <property type="term" value="P:regulation of transforming growth factor beta receptor signaling pathway"/>
    <property type="evidence" value="ECO:0007669"/>
    <property type="project" value="TreeGrafter"/>
</dbReference>
<dbReference type="Gene3D" id="2.60.40.4100">
    <property type="entry name" value="Zona pellucida, ZP-C domain"/>
    <property type="match status" value="1"/>
</dbReference>
<reference evidence="7" key="1">
    <citation type="submission" date="2025-08" db="UniProtKB">
        <authorList>
            <consortium name="RefSeq"/>
        </authorList>
    </citation>
    <scope>IDENTIFICATION</scope>
    <source>
        <tissue evidence="7">Spleen</tissue>
    </source>
</reference>
<dbReference type="GO" id="GO:0005114">
    <property type="term" value="F:type II transforming growth factor beta receptor binding"/>
    <property type="evidence" value="ECO:0007669"/>
    <property type="project" value="TreeGrafter"/>
</dbReference>
<dbReference type="OrthoDB" id="8963415at2759"/>
<organism evidence="6 7">
    <name type="scientific">Tursiops truncatus</name>
    <name type="common">Atlantic bottle-nosed dolphin</name>
    <name type="synonym">Delphinus truncatus</name>
    <dbReference type="NCBI Taxonomy" id="9739"/>
    <lineage>
        <taxon>Eukaryota</taxon>
        <taxon>Metazoa</taxon>
        <taxon>Chordata</taxon>
        <taxon>Craniata</taxon>
        <taxon>Vertebrata</taxon>
        <taxon>Euteleostomi</taxon>
        <taxon>Mammalia</taxon>
        <taxon>Eutheria</taxon>
        <taxon>Laurasiatheria</taxon>
        <taxon>Artiodactyla</taxon>
        <taxon>Whippomorpha</taxon>
        <taxon>Cetacea</taxon>
        <taxon>Odontoceti</taxon>
        <taxon>Delphinidae</taxon>
        <taxon>Tursiops</taxon>
    </lineage>
</organism>
<feature type="compositionally biased region" description="Polar residues" evidence="3">
    <location>
        <begin position="111"/>
        <end position="122"/>
    </location>
</feature>
<protein>
    <submittedName>
        <fullName evidence="7">Transforming growth factor-beta receptor type 3-like protein isoform X1</fullName>
    </submittedName>
</protein>
<keyword evidence="1" id="KW-0732">Signal</keyword>
<feature type="domain" description="ZP-C" evidence="5">
    <location>
        <begin position="152"/>
        <end position="252"/>
    </location>
</feature>
<keyword evidence="4" id="KW-1133">Transmembrane helix</keyword>
<dbReference type="Pfam" id="PF00100">
    <property type="entry name" value="Zona_pellucida"/>
    <property type="match status" value="1"/>
</dbReference>
<dbReference type="InterPro" id="IPR042235">
    <property type="entry name" value="ZP-C_dom"/>
</dbReference>
<keyword evidence="4" id="KW-0472">Membrane</keyword>
<feature type="compositionally biased region" description="Pro residues" evidence="3">
    <location>
        <begin position="406"/>
        <end position="419"/>
    </location>
</feature>
<evidence type="ECO:0000256" key="4">
    <source>
        <dbReference type="SAM" id="Phobius"/>
    </source>
</evidence>
<keyword evidence="6" id="KW-1185">Reference proteome</keyword>
<evidence type="ECO:0000256" key="1">
    <source>
        <dbReference type="ARBA" id="ARBA00022729"/>
    </source>
</evidence>
<sequence length="431" mass="45097">MSAHQCTAPAPCLPKWPPSQGQSRLPACLAQCCLSRSSMLGTAILLLALLPGMTTLPSESAGMYRQGDVAQHTPTPVLLFLSAPSHPPRLGERGWVGGGVCTVPRFPGSLGSPTSSKSQQPVSPFRAAPGPRLRRPLFSLELSDAEDAFPRRAGPLEVPADSRVFVQAALARPSPRWGMALHRCWVTPSSRQTPGPALALLRGGCSADSSVTFPPPRPLPGAARPARFSFRLRPVFNASVQFLHCQLSRCRRLRGARQTPAPLTLSPPSPCLPRDEACAGAGSGRDESLGADSPHLHTLTQPIVVTVPRLPPSEHAVVLSGALWGREGGWGGHLRHEPGLCVVLLTGPPKGVPGRAVRPEPPAPAPGVLEPAPVVALVLAAFVLGAALAAGLGLVCAHSGTNLRPPGSPPGPQPIPTRPDPWSRRSQPARA</sequence>
<dbReference type="PANTHER" id="PTHR14002">
    <property type="entry name" value="ENDOGLIN/TGF-BETA RECEPTOR TYPE III"/>
    <property type="match status" value="1"/>
</dbReference>